<evidence type="ECO:0000313" key="3">
    <source>
        <dbReference type="Proteomes" id="UP001208570"/>
    </source>
</evidence>
<name>A0AAD9IS14_9ANNE</name>
<dbReference type="AlphaFoldDB" id="A0AAD9IS14"/>
<dbReference type="EMBL" id="JAODUP010001862">
    <property type="protein sequence ID" value="KAK2139318.1"/>
    <property type="molecule type" value="Genomic_DNA"/>
</dbReference>
<comment type="caution">
    <text evidence="2">The sequence shown here is derived from an EMBL/GenBank/DDBJ whole genome shotgun (WGS) entry which is preliminary data.</text>
</comment>
<sequence length="244" mass="27306">MRYVLDRDALYQQIPWQLGEIVNGSLDKRELLKHKENMEMFINMLEERPDQYGNQIFCQQAVVLENAKSTPGEVVATGKKDSESPSRNDDIPDQRIDENNVIQNQIDHIDNDNVIHYENMPGNVLPQETEQHLYEGLSTGCLNVSVSQRLEDIASVLILQDSSARRVSLPSCERESVSTFRTIENTRSLSALLLCAITNNFVITRVSSGNLTAPTNVFLQPISAQNLSTRLSLVTTGRSSSGLN</sequence>
<feature type="region of interest" description="Disordered" evidence="1">
    <location>
        <begin position="73"/>
        <end position="95"/>
    </location>
</feature>
<proteinExistence type="predicted"/>
<accession>A0AAD9IS14</accession>
<keyword evidence="3" id="KW-1185">Reference proteome</keyword>
<evidence type="ECO:0000313" key="2">
    <source>
        <dbReference type="EMBL" id="KAK2139318.1"/>
    </source>
</evidence>
<protein>
    <submittedName>
        <fullName evidence="2">Uncharacterized protein</fullName>
    </submittedName>
</protein>
<evidence type="ECO:0000256" key="1">
    <source>
        <dbReference type="SAM" id="MobiDB-lite"/>
    </source>
</evidence>
<organism evidence="2 3">
    <name type="scientific">Paralvinella palmiformis</name>
    <dbReference type="NCBI Taxonomy" id="53620"/>
    <lineage>
        <taxon>Eukaryota</taxon>
        <taxon>Metazoa</taxon>
        <taxon>Spiralia</taxon>
        <taxon>Lophotrochozoa</taxon>
        <taxon>Annelida</taxon>
        <taxon>Polychaeta</taxon>
        <taxon>Sedentaria</taxon>
        <taxon>Canalipalpata</taxon>
        <taxon>Terebellida</taxon>
        <taxon>Terebelliformia</taxon>
        <taxon>Alvinellidae</taxon>
        <taxon>Paralvinella</taxon>
    </lineage>
</organism>
<gene>
    <name evidence="2" type="ORF">LSH36_1863g00030</name>
</gene>
<dbReference type="Proteomes" id="UP001208570">
    <property type="component" value="Unassembled WGS sequence"/>
</dbReference>
<reference evidence="2" key="1">
    <citation type="journal article" date="2023" name="Mol. Biol. Evol.">
        <title>Third-Generation Sequencing Reveals the Adaptive Role of the Epigenome in Three Deep-Sea Polychaetes.</title>
        <authorList>
            <person name="Perez M."/>
            <person name="Aroh O."/>
            <person name="Sun Y."/>
            <person name="Lan Y."/>
            <person name="Juniper S.K."/>
            <person name="Young C.R."/>
            <person name="Angers B."/>
            <person name="Qian P.Y."/>
        </authorList>
    </citation>
    <scope>NUCLEOTIDE SEQUENCE</scope>
    <source>
        <strain evidence="2">P08H-3</strain>
    </source>
</reference>
<feature type="compositionally biased region" description="Basic and acidic residues" evidence="1">
    <location>
        <begin position="78"/>
        <end position="95"/>
    </location>
</feature>